<comment type="caution">
    <text evidence="1">The sequence shown here is derived from an EMBL/GenBank/DDBJ whole genome shotgun (WGS) entry which is preliminary data.</text>
</comment>
<gene>
    <name evidence="1" type="ORF">LMG27198_45850</name>
</gene>
<evidence type="ECO:0000313" key="2">
    <source>
        <dbReference type="Proteomes" id="UP001144323"/>
    </source>
</evidence>
<protein>
    <submittedName>
        <fullName evidence="1">Uncharacterized protein</fullName>
    </submittedName>
</protein>
<accession>A0A9W6GYT5</accession>
<dbReference type="EMBL" id="BSEC01000004">
    <property type="protein sequence ID" value="GLI95593.1"/>
    <property type="molecule type" value="Genomic_DNA"/>
</dbReference>
<proteinExistence type="predicted"/>
<sequence>MKVKVEVEETFERVNRLNRHEPPTLKWERSINTFNFNHAQKIVRPSPRGNYSYACAASTSPAATPHIDEAEHLGVDI</sequence>
<dbReference type="RefSeq" id="WP_281806464.1">
    <property type="nucleotide sequence ID" value="NZ_BSEC01000004.1"/>
</dbReference>
<dbReference type="AlphaFoldDB" id="A0A9W6GYT5"/>
<organism evidence="1 2">
    <name type="scientific">Methylocystis echinoides</name>
    <dbReference type="NCBI Taxonomy" id="29468"/>
    <lineage>
        <taxon>Bacteria</taxon>
        <taxon>Pseudomonadati</taxon>
        <taxon>Pseudomonadota</taxon>
        <taxon>Alphaproteobacteria</taxon>
        <taxon>Hyphomicrobiales</taxon>
        <taxon>Methylocystaceae</taxon>
        <taxon>Methylocystis</taxon>
    </lineage>
</organism>
<keyword evidence="2" id="KW-1185">Reference proteome</keyword>
<dbReference type="Proteomes" id="UP001144323">
    <property type="component" value="Unassembled WGS sequence"/>
</dbReference>
<evidence type="ECO:0000313" key="1">
    <source>
        <dbReference type="EMBL" id="GLI95593.1"/>
    </source>
</evidence>
<reference evidence="1" key="1">
    <citation type="journal article" date="2023" name="Int. J. Syst. Evol. Microbiol.">
        <title>Methylocystis iwaonis sp. nov., a type II methane-oxidizing bacterium from surface soil of a rice paddy field in Japan, and emended description of the genus Methylocystis (ex Whittenbury et al. 1970) Bowman et al. 1993.</title>
        <authorList>
            <person name="Kaise H."/>
            <person name="Sawadogo J.B."/>
            <person name="Alam M.S."/>
            <person name="Ueno C."/>
            <person name="Dianou D."/>
            <person name="Shinjo R."/>
            <person name="Asakawa S."/>
        </authorList>
    </citation>
    <scope>NUCLEOTIDE SEQUENCE</scope>
    <source>
        <strain evidence="1">LMG27198</strain>
    </source>
</reference>
<name>A0A9W6GYT5_9HYPH</name>